<feature type="domain" description="SCP" evidence="5">
    <location>
        <begin position="45"/>
        <end position="177"/>
    </location>
</feature>
<dbReference type="PANTHER" id="PTHR10334">
    <property type="entry name" value="CYSTEINE-RICH SECRETORY PROTEIN-RELATED"/>
    <property type="match status" value="1"/>
</dbReference>
<dbReference type="OrthoDB" id="337038at2759"/>
<dbReference type="PRINTS" id="PR00837">
    <property type="entry name" value="V5TPXLIKE"/>
</dbReference>
<dbReference type="InterPro" id="IPR035940">
    <property type="entry name" value="CAP_sf"/>
</dbReference>
<feature type="chain" id="PRO_5044554474" evidence="4">
    <location>
        <begin position="22"/>
        <end position="188"/>
    </location>
</feature>
<dbReference type="AlphaFoldDB" id="A0A199UKP8"/>
<reference evidence="6 7" key="1">
    <citation type="journal article" date="2016" name="DNA Res.">
        <title>The draft genome of MD-2 pineapple using hybrid error correction of long reads.</title>
        <authorList>
            <person name="Redwan R.M."/>
            <person name="Saidin A."/>
            <person name="Kumar S.V."/>
        </authorList>
    </citation>
    <scope>NUCLEOTIDE SEQUENCE [LARGE SCALE GENOMIC DNA]</scope>
    <source>
        <strain evidence="7">cv. MD2</strain>
        <tissue evidence="6">Leaf</tissue>
    </source>
</reference>
<dbReference type="CDD" id="cd05381">
    <property type="entry name" value="CAP_PR-1"/>
    <property type="match status" value="1"/>
</dbReference>
<sequence>MALSISPYCKLVLAILSVSAAATTLCLNTDTTDNTKPDSIGRASTTNAEFLSTHNAARQQVGVPPLTWNVRLARYAKAYAVQRRGDCQLVHSPGYTYGENIFWGQGHRWTAAEAVGAWVAENQWYHYDNNSCSGPDCSHYTQVVWRTTEQLGCAKITCATGDTFVVCEYYPPGNYIGARPYKKKPVNP</sequence>
<evidence type="ECO:0000256" key="1">
    <source>
        <dbReference type="ARBA" id="ARBA00009923"/>
    </source>
</evidence>
<evidence type="ECO:0000313" key="7">
    <source>
        <dbReference type="Proteomes" id="UP000092600"/>
    </source>
</evidence>
<dbReference type="Gramene" id="Aco028880.1.mrna1">
    <property type="protein sequence ID" value="Aco028880.1.mrna1.cds1"/>
    <property type="gene ID" value="Aco028880.1.path1"/>
</dbReference>
<dbReference type="InterPro" id="IPR014044">
    <property type="entry name" value="CAP_dom"/>
</dbReference>
<comment type="similarity">
    <text evidence="1">Belongs to the CRISP family.</text>
</comment>
<dbReference type="RefSeq" id="XP_020111102.1">
    <property type="nucleotide sequence ID" value="XM_020255513.1"/>
</dbReference>
<dbReference type="Proteomes" id="UP000515123">
    <property type="component" value="Linkage group 20"/>
</dbReference>
<dbReference type="Proteomes" id="UP000092600">
    <property type="component" value="Unassembled WGS sequence"/>
</dbReference>
<dbReference type="InterPro" id="IPR001283">
    <property type="entry name" value="CRISP-related"/>
</dbReference>
<evidence type="ECO:0000313" key="9">
    <source>
        <dbReference type="RefSeq" id="XP_020111102.1"/>
    </source>
</evidence>
<gene>
    <name evidence="9" type="primary">LOC109726084</name>
    <name evidence="6" type="ORF">ACMD2_24707</name>
</gene>
<dbReference type="SUPFAM" id="SSF55797">
    <property type="entry name" value="PR-1-like"/>
    <property type="match status" value="1"/>
</dbReference>
<protein>
    <submittedName>
        <fullName evidence="6">Pathogenesis-related protein 1C</fullName>
    </submittedName>
    <submittedName>
        <fullName evidence="9">Pathogenesis-related protein PRMS-like</fullName>
    </submittedName>
</protein>
<dbReference type="Pfam" id="PF00188">
    <property type="entry name" value="CAP"/>
    <property type="match status" value="1"/>
</dbReference>
<evidence type="ECO:0000313" key="8">
    <source>
        <dbReference type="Proteomes" id="UP000515123"/>
    </source>
</evidence>
<organism evidence="6 7">
    <name type="scientific">Ananas comosus</name>
    <name type="common">Pineapple</name>
    <name type="synonym">Ananas ananas</name>
    <dbReference type="NCBI Taxonomy" id="4615"/>
    <lineage>
        <taxon>Eukaryota</taxon>
        <taxon>Viridiplantae</taxon>
        <taxon>Streptophyta</taxon>
        <taxon>Embryophyta</taxon>
        <taxon>Tracheophyta</taxon>
        <taxon>Spermatophyta</taxon>
        <taxon>Magnoliopsida</taxon>
        <taxon>Liliopsida</taxon>
        <taxon>Poales</taxon>
        <taxon>Bromeliaceae</taxon>
        <taxon>Bromelioideae</taxon>
        <taxon>Ananas</taxon>
    </lineage>
</organism>
<feature type="signal peptide" evidence="4">
    <location>
        <begin position="1"/>
        <end position="21"/>
    </location>
</feature>
<evidence type="ECO:0000256" key="2">
    <source>
        <dbReference type="ARBA" id="ARBA00022729"/>
    </source>
</evidence>
<evidence type="ECO:0000256" key="4">
    <source>
        <dbReference type="SAM" id="SignalP"/>
    </source>
</evidence>
<proteinExistence type="inferred from homology"/>
<dbReference type="STRING" id="4615.A0A199UKP8"/>
<keyword evidence="3" id="KW-1015">Disulfide bond</keyword>
<accession>A0A199UKP8</accession>
<evidence type="ECO:0000256" key="3">
    <source>
        <dbReference type="ARBA" id="ARBA00023157"/>
    </source>
</evidence>
<dbReference type="EMBL" id="LSRQ01006921">
    <property type="protein sequence ID" value="OAY65467.1"/>
    <property type="molecule type" value="Genomic_DNA"/>
</dbReference>
<reference evidence="9" key="2">
    <citation type="submission" date="2025-04" db="UniProtKB">
        <authorList>
            <consortium name="RefSeq"/>
        </authorList>
    </citation>
    <scope>IDENTIFICATION</scope>
    <source>
        <tissue evidence="9">Leaf</tissue>
    </source>
</reference>
<keyword evidence="8" id="KW-1185">Reference proteome</keyword>
<evidence type="ECO:0000259" key="5">
    <source>
        <dbReference type="SMART" id="SM00198"/>
    </source>
</evidence>
<keyword evidence="2 4" id="KW-0732">Signal</keyword>
<dbReference type="GO" id="GO:0098542">
    <property type="term" value="P:defense response to other organism"/>
    <property type="evidence" value="ECO:0007669"/>
    <property type="project" value="UniProtKB-ARBA"/>
</dbReference>
<evidence type="ECO:0000313" key="6">
    <source>
        <dbReference type="EMBL" id="OAY65467.1"/>
    </source>
</evidence>
<name>A0A199UKP8_ANACO</name>
<dbReference type="GeneID" id="109726084"/>
<dbReference type="Gene3D" id="3.40.33.10">
    <property type="entry name" value="CAP"/>
    <property type="match status" value="1"/>
</dbReference>
<dbReference type="FunFam" id="3.40.33.10:FF:000006">
    <property type="entry name" value="Putative pathogenesis-related protein 1"/>
    <property type="match status" value="1"/>
</dbReference>
<dbReference type="SMART" id="SM00198">
    <property type="entry name" value="SCP"/>
    <property type="match status" value="1"/>
</dbReference>